<reference evidence="2 3" key="1">
    <citation type="journal article" date="2023" name="Arcadia Sci">
        <title>De novo assembly of a long-read Amblyomma americanum tick genome.</title>
        <authorList>
            <person name="Chou S."/>
            <person name="Poskanzer K.E."/>
            <person name="Rollins M."/>
            <person name="Thuy-Boun P.S."/>
        </authorList>
    </citation>
    <scope>NUCLEOTIDE SEQUENCE [LARGE SCALE GENOMIC DNA]</scope>
    <source>
        <strain evidence="2">F_SG_1</strain>
        <tissue evidence="2">Salivary glands</tissue>
    </source>
</reference>
<feature type="transmembrane region" description="Helical" evidence="1">
    <location>
        <begin position="21"/>
        <end position="42"/>
    </location>
</feature>
<proteinExistence type="predicted"/>
<gene>
    <name evidence="2" type="ORF">V5799_008331</name>
</gene>
<dbReference type="EMBL" id="JARKHS020003691">
    <property type="protein sequence ID" value="KAK8785302.1"/>
    <property type="molecule type" value="Genomic_DNA"/>
</dbReference>
<sequence length="108" mass="12197">MDTQRAVSFLGRLYEEVLRQVITLVTAVSICMLTVSVLIRALESSRNDNLRLGYVRYQDRDDEGDSAEPVMMMGSFANAFSFLAVIMIVNCTLVLLYKGGHYRIIQVN</sequence>
<dbReference type="PANTHER" id="PTHR10202:SF13">
    <property type="entry name" value="PRESENILIN HOMOLOG"/>
    <property type="match status" value="1"/>
</dbReference>
<protein>
    <submittedName>
        <fullName evidence="2">Uncharacterized protein</fullName>
    </submittedName>
</protein>
<dbReference type="PANTHER" id="PTHR10202">
    <property type="entry name" value="PRESENILIN"/>
    <property type="match status" value="1"/>
</dbReference>
<dbReference type="GO" id="GO:0007219">
    <property type="term" value="P:Notch signaling pathway"/>
    <property type="evidence" value="ECO:0007669"/>
    <property type="project" value="TreeGrafter"/>
</dbReference>
<evidence type="ECO:0000313" key="2">
    <source>
        <dbReference type="EMBL" id="KAK8785302.1"/>
    </source>
</evidence>
<dbReference type="GO" id="GO:0016485">
    <property type="term" value="P:protein processing"/>
    <property type="evidence" value="ECO:0007669"/>
    <property type="project" value="InterPro"/>
</dbReference>
<dbReference type="InterPro" id="IPR001108">
    <property type="entry name" value="Peptidase_A22A"/>
</dbReference>
<keyword evidence="3" id="KW-1185">Reference proteome</keyword>
<keyword evidence="1" id="KW-1133">Transmembrane helix</keyword>
<dbReference type="Pfam" id="PF01080">
    <property type="entry name" value="Presenilin"/>
    <property type="match status" value="1"/>
</dbReference>
<accession>A0AAQ4FF64</accession>
<keyword evidence="1" id="KW-0472">Membrane</keyword>
<keyword evidence="1" id="KW-0812">Transmembrane</keyword>
<organism evidence="2 3">
    <name type="scientific">Amblyomma americanum</name>
    <name type="common">Lone star tick</name>
    <dbReference type="NCBI Taxonomy" id="6943"/>
    <lineage>
        <taxon>Eukaryota</taxon>
        <taxon>Metazoa</taxon>
        <taxon>Ecdysozoa</taxon>
        <taxon>Arthropoda</taxon>
        <taxon>Chelicerata</taxon>
        <taxon>Arachnida</taxon>
        <taxon>Acari</taxon>
        <taxon>Parasitiformes</taxon>
        <taxon>Ixodida</taxon>
        <taxon>Ixodoidea</taxon>
        <taxon>Ixodidae</taxon>
        <taxon>Amblyomminae</taxon>
        <taxon>Amblyomma</taxon>
    </lineage>
</organism>
<comment type="caution">
    <text evidence="2">The sequence shown here is derived from an EMBL/GenBank/DDBJ whole genome shotgun (WGS) entry which is preliminary data.</text>
</comment>
<dbReference type="GO" id="GO:0055074">
    <property type="term" value="P:calcium ion homeostasis"/>
    <property type="evidence" value="ECO:0007669"/>
    <property type="project" value="TreeGrafter"/>
</dbReference>
<evidence type="ECO:0000256" key="1">
    <source>
        <dbReference type="SAM" id="Phobius"/>
    </source>
</evidence>
<dbReference type="GO" id="GO:0034205">
    <property type="term" value="P:amyloid-beta formation"/>
    <property type="evidence" value="ECO:0007669"/>
    <property type="project" value="TreeGrafter"/>
</dbReference>
<evidence type="ECO:0000313" key="3">
    <source>
        <dbReference type="Proteomes" id="UP001321473"/>
    </source>
</evidence>
<dbReference type="GO" id="GO:0042500">
    <property type="term" value="F:aspartic endopeptidase activity, intramembrane cleaving"/>
    <property type="evidence" value="ECO:0007669"/>
    <property type="project" value="InterPro"/>
</dbReference>
<name>A0AAQ4FF64_AMBAM</name>
<dbReference type="Proteomes" id="UP001321473">
    <property type="component" value="Unassembled WGS sequence"/>
</dbReference>
<dbReference type="GO" id="GO:0070765">
    <property type="term" value="C:gamma-secretase complex"/>
    <property type="evidence" value="ECO:0007669"/>
    <property type="project" value="TreeGrafter"/>
</dbReference>
<dbReference type="AlphaFoldDB" id="A0AAQ4FF64"/>
<dbReference type="GO" id="GO:0006509">
    <property type="term" value="P:membrane protein ectodomain proteolysis"/>
    <property type="evidence" value="ECO:0007669"/>
    <property type="project" value="TreeGrafter"/>
</dbReference>
<feature type="transmembrane region" description="Helical" evidence="1">
    <location>
        <begin position="76"/>
        <end position="97"/>
    </location>
</feature>